<name>A0A550BUB9_9AGAR</name>
<dbReference type="EMBL" id="VDMD01000080">
    <property type="protein sequence ID" value="TRM56096.1"/>
    <property type="molecule type" value="Genomic_DNA"/>
</dbReference>
<comment type="caution">
    <text evidence="2">The sequence shown here is derived from an EMBL/GenBank/DDBJ whole genome shotgun (WGS) entry which is preliminary data.</text>
</comment>
<sequence length="493" mass="55918">MVVMDKKLNKRSDSHHLGGPSGPVPTPACDVDQFVRQLALEPPWSSLRINVVLVSSRTPKPADRPSRRDPASSTEGRSQPQRTIAMTPHERGYPYLPPELINAIIDHLIIDKDVSSLRQCALTHRSMSPKAQQFLFSRIELGLPEINVANEGEPLLTPSMKLYDILKDAPHVSEYIHTLDLVLVQRTTERVVHDDGKLVARALPLLQHLRCLKLEVRSGRCRDLSYAVMDALASPTVTELHTRWIHIPMSIIGAFPNLRIFACDNMHWLLKGFTPIAPALAAPRVEILKISRGYNCVRHSHFTDILSSPPLYFSRLVDLDLSSYHPGFPDAMGILRTCKDTLQRFEIAAPSTAKAAPRATRHDLSILARLECLVIRRMYFHKDCFWTWILETISTAKSLHTLRIDFLMQDRAEEPDMLKVIRDGKQSWTQLDKVLGSSSRRFERVQVHMRSGYDMVCNCSDATELLRSYLALTNERSSLCINITNEPRVLFSE</sequence>
<dbReference type="OrthoDB" id="2788229at2759"/>
<protein>
    <recommendedName>
        <fullName evidence="4">F-box domain-containing protein</fullName>
    </recommendedName>
</protein>
<organism evidence="2 3">
    <name type="scientific">Schizophyllum amplum</name>
    <dbReference type="NCBI Taxonomy" id="97359"/>
    <lineage>
        <taxon>Eukaryota</taxon>
        <taxon>Fungi</taxon>
        <taxon>Dikarya</taxon>
        <taxon>Basidiomycota</taxon>
        <taxon>Agaricomycotina</taxon>
        <taxon>Agaricomycetes</taxon>
        <taxon>Agaricomycetidae</taxon>
        <taxon>Agaricales</taxon>
        <taxon>Schizophyllaceae</taxon>
        <taxon>Schizophyllum</taxon>
    </lineage>
</organism>
<gene>
    <name evidence="2" type="ORF">BD626DRAFT_266889</name>
</gene>
<feature type="compositionally biased region" description="Polar residues" evidence="1">
    <location>
        <begin position="71"/>
        <end position="84"/>
    </location>
</feature>
<feature type="region of interest" description="Disordered" evidence="1">
    <location>
        <begin position="57"/>
        <end position="89"/>
    </location>
</feature>
<dbReference type="Proteomes" id="UP000320762">
    <property type="component" value="Unassembled WGS sequence"/>
</dbReference>
<keyword evidence="3" id="KW-1185">Reference proteome</keyword>
<evidence type="ECO:0000313" key="2">
    <source>
        <dbReference type="EMBL" id="TRM56096.1"/>
    </source>
</evidence>
<accession>A0A550BUB9</accession>
<proteinExistence type="predicted"/>
<feature type="compositionally biased region" description="Basic and acidic residues" evidence="1">
    <location>
        <begin position="60"/>
        <end position="70"/>
    </location>
</feature>
<evidence type="ECO:0000313" key="3">
    <source>
        <dbReference type="Proteomes" id="UP000320762"/>
    </source>
</evidence>
<evidence type="ECO:0008006" key="4">
    <source>
        <dbReference type="Google" id="ProtNLM"/>
    </source>
</evidence>
<evidence type="ECO:0000256" key="1">
    <source>
        <dbReference type="SAM" id="MobiDB-lite"/>
    </source>
</evidence>
<feature type="region of interest" description="Disordered" evidence="1">
    <location>
        <begin position="1"/>
        <end position="25"/>
    </location>
</feature>
<feature type="compositionally biased region" description="Basic and acidic residues" evidence="1">
    <location>
        <begin position="1"/>
        <end position="16"/>
    </location>
</feature>
<dbReference type="SUPFAM" id="SSF52047">
    <property type="entry name" value="RNI-like"/>
    <property type="match status" value="1"/>
</dbReference>
<reference evidence="2 3" key="1">
    <citation type="journal article" date="2019" name="New Phytol.">
        <title>Comparative genomics reveals unique wood-decay strategies and fruiting body development in the Schizophyllaceae.</title>
        <authorList>
            <person name="Almasi E."/>
            <person name="Sahu N."/>
            <person name="Krizsan K."/>
            <person name="Balint B."/>
            <person name="Kovacs G.M."/>
            <person name="Kiss B."/>
            <person name="Cseklye J."/>
            <person name="Drula E."/>
            <person name="Henrissat B."/>
            <person name="Nagy I."/>
            <person name="Chovatia M."/>
            <person name="Adam C."/>
            <person name="LaButti K."/>
            <person name="Lipzen A."/>
            <person name="Riley R."/>
            <person name="Grigoriev I.V."/>
            <person name="Nagy L.G."/>
        </authorList>
    </citation>
    <scope>NUCLEOTIDE SEQUENCE [LARGE SCALE GENOMIC DNA]</scope>
    <source>
        <strain evidence="2 3">NL-1724</strain>
    </source>
</reference>
<dbReference type="AlphaFoldDB" id="A0A550BUB9"/>